<name>A0A417Z5A1_9MICO</name>
<accession>A0A417Z5A1</accession>
<evidence type="ECO:0000313" key="1">
    <source>
        <dbReference type="EMBL" id="RHW45935.1"/>
    </source>
</evidence>
<protein>
    <submittedName>
        <fullName evidence="1">Uncharacterized protein</fullName>
    </submittedName>
</protein>
<comment type="caution">
    <text evidence="1">The sequence shown here is derived from an EMBL/GenBank/DDBJ whole genome shotgun (WGS) entry which is preliminary data.</text>
</comment>
<evidence type="ECO:0000313" key="2">
    <source>
        <dbReference type="Proteomes" id="UP000285376"/>
    </source>
</evidence>
<reference evidence="1 2" key="1">
    <citation type="submission" date="2018-08" db="EMBL/GenBank/DDBJ databases">
        <title>Whole genome sequence analysis of Dermacoccus abyssi bacteria isolated from Deep Mariana trench Micromonospora spp reveals genes involved in the environmental adaptation and production of secondary metabolites.</title>
        <authorList>
            <person name="Abdel-Mageed W.M."/>
            <person name="Lehri B."/>
            <person name="Nouioui I."/>
            <person name="Goodfellow I."/>
            <person name="Jaspars M."/>
            <person name="Karlyshev A."/>
        </authorList>
    </citation>
    <scope>NUCLEOTIDE SEQUENCE [LARGE SCALE GENOMIC DNA]</scope>
    <source>
        <strain evidence="1 2">MT1.1</strain>
    </source>
</reference>
<dbReference type="RefSeq" id="WP_118913398.1">
    <property type="nucleotide sequence ID" value="NZ_CBCRVH010000005.1"/>
</dbReference>
<dbReference type="AlphaFoldDB" id="A0A417Z5A1"/>
<sequence length="142" mass="15481">MSNRFTVITLNAPDPAQIAWAIAEVDPQFVLAVDLGSERWEVYDEEQSHLLFTIDEPYLVQVPGEIERLFGSNAGLDLSALPEEPATYWQDINVTTPGPGESAAAQFAELAAHLGLGTAVDHQPVPVHLGAPDAVLRPEWRI</sequence>
<proteinExistence type="predicted"/>
<gene>
    <name evidence="1" type="ORF">D1832_08020</name>
</gene>
<dbReference type="EMBL" id="QWLM01000007">
    <property type="protein sequence ID" value="RHW45935.1"/>
    <property type="molecule type" value="Genomic_DNA"/>
</dbReference>
<organism evidence="1 2">
    <name type="scientific">Dermacoccus abyssi</name>
    <dbReference type="NCBI Taxonomy" id="322596"/>
    <lineage>
        <taxon>Bacteria</taxon>
        <taxon>Bacillati</taxon>
        <taxon>Actinomycetota</taxon>
        <taxon>Actinomycetes</taxon>
        <taxon>Micrococcales</taxon>
        <taxon>Dermacoccaceae</taxon>
        <taxon>Dermacoccus</taxon>
    </lineage>
</organism>
<dbReference type="Proteomes" id="UP000285376">
    <property type="component" value="Unassembled WGS sequence"/>
</dbReference>